<dbReference type="Proteomes" id="UP000182725">
    <property type="component" value="Unassembled WGS sequence"/>
</dbReference>
<feature type="transmembrane region" description="Helical" evidence="10">
    <location>
        <begin position="120"/>
        <end position="140"/>
    </location>
</feature>
<dbReference type="GO" id="GO:0140114">
    <property type="term" value="P:cellular detoxification of fluoride"/>
    <property type="evidence" value="ECO:0007669"/>
    <property type="project" value="UniProtKB-UniRule"/>
</dbReference>
<feature type="binding site" evidence="10">
    <location>
        <position position="93"/>
    </location>
    <ligand>
        <name>Na(+)</name>
        <dbReference type="ChEBI" id="CHEBI:29101"/>
        <note>structural</note>
    </ligand>
</feature>
<dbReference type="Pfam" id="PF02537">
    <property type="entry name" value="CRCB"/>
    <property type="match status" value="1"/>
</dbReference>
<keyword evidence="2 10" id="KW-1003">Cell membrane</keyword>
<evidence type="ECO:0000256" key="4">
    <source>
        <dbReference type="ARBA" id="ARBA00022989"/>
    </source>
</evidence>
<keyword evidence="6 10" id="KW-0407">Ion channel</keyword>
<evidence type="ECO:0000256" key="8">
    <source>
        <dbReference type="ARBA" id="ARBA00035585"/>
    </source>
</evidence>
<evidence type="ECO:0000256" key="3">
    <source>
        <dbReference type="ARBA" id="ARBA00022692"/>
    </source>
</evidence>
<evidence type="ECO:0000256" key="6">
    <source>
        <dbReference type="ARBA" id="ARBA00023303"/>
    </source>
</evidence>
<evidence type="ECO:0000313" key="11">
    <source>
        <dbReference type="EMBL" id="SEE15242.1"/>
    </source>
</evidence>
<evidence type="ECO:0000256" key="5">
    <source>
        <dbReference type="ARBA" id="ARBA00023136"/>
    </source>
</evidence>
<keyword evidence="10" id="KW-0406">Ion transport</keyword>
<comment type="activity regulation">
    <text evidence="10">Na(+) is not transported, but it plays an essential structural role and its presence is essential for fluoride channel function.</text>
</comment>
<dbReference type="AlphaFoldDB" id="A0A1H5GHM2"/>
<dbReference type="GO" id="GO:0005886">
    <property type="term" value="C:plasma membrane"/>
    <property type="evidence" value="ECO:0007669"/>
    <property type="project" value="UniProtKB-SubCell"/>
</dbReference>
<dbReference type="EMBL" id="FNTV01000001">
    <property type="protein sequence ID" value="SEE15242.1"/>
    <property type="molecule type" value="Genomic_DNA"/>
</dbReference>
<accession>A0A1H5GHM2</accession>
<feature type="transmembrane region" description="Helical" evidence="10">
    <location>
        <begin position="85"/>
        <end position="108"/>
    </location>
</feature>
<keyword evidence="5 10" id="KW-0472">Membrane</keyword>
<dbReference type="HAMAP" id="MF_00454">
    <property type="entry name" value="FluC"/>
    <property type="match status" value="1"/>
</dbReference>
<evidence type="ECO:0000256" key="1">
    <source>
        <dbReference type="ARBA" id="ARBA00004651"/>
    </source>
</evidence>
<proteinExistence type="inferred from homology"/>
<dbReference type="RefSeq" id="WP_074710601.1">
    <property type="nucleotide sequence ID" value="NZ_FNTV01000001.1"/>
</dbReference>
<comment type="similarity">
    <text evidence="7 10">Belongs to the fluoride channel Fluc/FEX (TC 1.A.43) family.</text>
</comment>
<reference evidence="11 12" key="1">
    <citation type="submission" date="2016-10" db="EMBL/GenBank/DDBJ databases">
        <authorList>
            <person name="de Groot N.N."/>
        </authorList>
    </citation>
    <scope>NUCLEOTIDE SEQUENCE [LARGE SCALE GENOMIC DNA]</scope>
    <source>
        <strain evidence="11 12">DSM 22274</strain>
    </source>
</reference>
<keyword evidence="3 10" id="KW-0812">Transmembrane</keyword>
<feature type="binding site" evidence="10">
    <location>
        <position position="96"/>
    </location>
    <ligand>
        <name>Na(+)</name>
        <dbReference type="ChEBI" id="CHEBI:29101"/>
        <note>structural</note>
    </ligand>
</feature>
<evidence type="ECO:0000313" key="12">
    <source>
        <dbReference type="Proteomes" id="UP000182725"/>
    </source>
</evidence>
<comment type="function">
    <text evidence="9 10">Fluoride-specific ion channel. Important for reducing fluoride concentration in the cell, thus reducing its toxicity.</text>
</comment>
<protein>
    <recommendedName>
        <fullName evidence="10">Fluoride-specific ion channel FluC</fullName>
    </recommendedName>
</protein>
<organism evidence="11 12">
    <name type="scientific">Arthrobacter alpinus</name>
    <dbReference type="NCBI Taxonomy" id="656366"/>
    <lineage>
        <taxon>Bacteria</taxon>
        <taxon>Bacillati</taxon>
        <taxon>Actinomycetota</taxon>
        <taxon>Actinomycetes</taxon>
        <taxon>Micrococcales</taxon>
        <taxon>Micrococcaceae</taxon>
        <taxon>Arthrobacter</taxon>
    </lineage>
</organism>
<dbReference type="PANTHER" id="PTHR28259">
    <property type="entry name" value="FLUORIDE EXPORT PROTEIN 1-RELATED"/>
    <property type="match status" value="1"/>
</dbReference>
<name>A0A1H5GHM2_9MICC</name>
<comment type="subcellular location">
    <subcellularLocation>
        <location evidence="1 10">Cell membrane</location>
        <topology evidence="1 10">Multi-pass membrane protein</topology>
    </subcellularLocation>
</comment>
<evidence type="ECO:0000256" key="2">
    <source>
        <dbReference type="ARBA" id="ARBA00022475"/>
    </source>
</evidence>
<gene>
    <name evidence="10" type="primary">fluC</name>
    <name evidence="10" type="synonym">crcB</name>
    <name evidence="11" type="ORF">SAMN04489740_0769</name>
</gene>
<comment type="catalytic activity">
    <reaction evidence="8">
        <text>fluoride(in) = fluoride(out)</text>
        <dbReference type="Rhea" id="RHEA:76159"/>
        <dbReference type="ChEBI" id="CHEBI:17051"/>
    </reaction>
    <physiologicalReaction direction="left-to-right" evidence="8">
        <dbReference type="Rhea" id="RHEA:76160"/>
    </physiologicalReaction>
</comment>
<keyword evidence="4 10" id="KW-1133">Transmembrane helix</keyword>
<dbReference type="PANTHER" id="PTHR28259:SF1">
    <property type="entry name" value="FLUORIDE EXPORT PROTEIN 1-RELATED"/>
    <property type="match status" value="1"/>
</dbReference>
<sequence length="164" mass="16340">MKPHLFHSLALIGIGGSLGAAAREGLVLAIPDAGGIPWAIALANVVGAFVLGLLLSSLARAASQNPPRPDAADTPALPRRRRLQLLLGTGFCGGFTTYSTLAVGMVSLSGTAAQGVGPAAVYGLGTVLVGGVATWVGMALGSRRIASEPPVHTTSAGSQYGGRS</sequence>
<evidence type="ECO:0000256" key="7">
    <source>
        <dbReference type="ARBA" id="ARBA00035120"/>
    </source>
</evidence>
<evidence type="ECO:0000256" key="10">
    <source>
        <dbReference type="HAMAP-Rule" id="MF_00454"/>
    </source>
</evidence>
<keyword evidence="10" id="KW-0479">Metal-binding</keyword>
<feature type="transmembrane region" description="Helical" evidence="10">
    <location>
        <begin position="37"/>
        <end position="59"/>
    </location>
</feature>
<dbReference type="GO" id="GO:0062054">
    <property type="term" value="F:fluoride channel activity"/>
    <property type="evidence" value="ECO:0007669"/>
    <property type="project" value="UniProtKB-UniRule"/>
</dbReference>
<keyword evidence="10" id="KW-0915">Sodium</keyword>
<dbReference type="GO" id="GO:0046872">
    <property type="term" value="F:metal ion binding"/>
    <property type="evidence" value="ECO:0007669"/>
    <property type="project" value="UniProtKB-KW"/>
</dbReference>
<keyword evidence="10" id="KW-0813">Transport</keyword>
<evidence type="ECO:0000256" key="9">
    <source>
        <dbReference type="ARBA" id="ARBA00049940"/>
    </source>
</evidence>
<dbReference type="InterPro" id="IPR003691">
    <property type="entry name" value="FluC"/>
</dbReference>